<dbReference type="EMBL" id="BARU01008451">
    <property type="protein sequence ID" value="GAH41425.1"/>
    <property type="molecule type" value="Genomic_DNA"/>
</dbReference>
<dbReference type="InterPro" id="IPR027417">
    <property type="entry name" value="P-loop_NTPase"/>
</dbReference>
<evidence type="ECO:0000313" key="1">
    <source>
        <dbReference type="EMBL" id="GAH41425.1"/>
    </source>
</evidence>
<dbReference type="Gene3D" id="3.40.50.300">
    <property type="entry name" value="P-loop containing nucleotide triphosphate hydrolases"/>
    <property type="match status" value="1"/>
</dbReference>
<dbReference type="SUPFAM" id="SSF52540">
    <property type="entry name" value="P-loop containing nucleoside triphosphate hydrolases"/>
    <property type="match status" value="1"/>
</dbReference>
<feature type="non-terminal residue" evidence="1">
    <location>
        <position position="295"/>
    </location>
</feature>
<name>X1G9C8_9ZZZZ</name>
<evidence type="ECO:0008006" key="2">
    <source>
        <dbReference type="Google" id="ProtNLM"/>
    </source>
</evidence>
<accession>X1G9C8</accession>
<organism evidence="1">
    <name type="scientific">marine sediment metagenome</name>
    <dbReference type="NCBI Taxonomy" id="412755"/>
    <lineage>
        <taxon>unclassified sequences</taxon>
        <taxon>metagenomes</taxon>
        <taxon>ecological metagenomes</taxon>
    </lineage>
</organism>
<protein>
    <recommendedName>
        <fullName evidence="2">Helicase ATP-binding domain-containing protein</fullName>
    </recommendedName>
</protein>
<comment type="caution">
    <text evidence="1">The sequence shown here is derived from an EMBL/GenBank/DDBJ whole genome shotgun (WGS) entry which is preliminary data.</text>
</comment>
<sequence length="295" mass="34555">MSKKTIKPDTERILSSLKDFQKKTVNQVFNRLYEEPDCVDRFLIADEVGLGKTLIARGVIAKAVEKLWDYVPRIDIIYICSNGDIARQNINRLNITGKSDFSRATRMTMLPIQIHDLKNNKLNFVSFTPGTSFNLRSSGGVYSERVMLYYMLKKALNYGNRAPLKNIFRCDVGRNNWRYHLKIFDPNSIDKGIQNKFLKAFKKDKKLTNKLKELLDDFSWDRKRFSYEIRRRQSSFIGKLRKMLAEICIDALEPDIIILDEFQRFKNLLNSNDEVGKLAERLFKFQNKEANVKLM</sequence>
<proteinExistence type="predicted"/>
<gene>
    <name evidence="1" type="ORF">S03H2_16532</name>
</gene>
<dbReference type="AlphaFoldDB" id="X1G9C8"/>
<reference evidence="1" key="1">
    <citation type="journal article" date="2014" name="Front. Microbiol.">
        <title>High frequency of phylogenetically diverse reductive dehalogenase-homologous genes in deep subseafloor sedimentary metagenomes.</title>
        <authorList>
            <person name="Kawai M."/>
            <person name="Futagami T."/>
            <person name="Toyoda A."/>
            <person name="Takaki Y."/>
            <person name="Nishi S."/>
            <person name="Hori S."/>
            <person name="Arai W."/>
            <person name="Tsubouchi T."/>
            <person name="Morono Y."/>
            <person name="Uchiyama I."/>
            <person name="Ito T."/>
            <person name="Fujiyama A."/>
            <person name="Inagaki F."/>
            <person name="Takami H."/>
        </authorList>
    </citation>
    <scope>NUCLEOTIDE SEQUENCE</scope>
    <source>
        <strain evidence="1">Expedition CK06-06</strain>
    </source>
</reference>